<dbReference type="SUPFAM" id="SSF53807">
    <property type="entry name" value="Helical backbone' metal receptor"/>
    <property type="match status" value="1"/>
</dbReference>
<evidence type="ECO:0000256" key="3">
    <source>
        <dbReference type="ARBA" id="ARBA00022723"/>
    </source>
</evidence>
<dbReference type="PANTHER" id="PTHR42953">
    <property type="entry name" value="HIGH-AFFINITY ZINC UPTAKE SYSTEM PROTEIN ZNUA-RELATED"/>
    <property type="match status" value="1"/>
</dbReference>
<comment type="caution">
    <text evidence="6">The sequence shown here is derived from an EMBL/GenBank/DDBJ whole genome shotgun (WGS) entry which is preliminary data.</text>
</comment>
<evidence type="ECO:0000313" key="6">
    <source>
        <dbReference type="EMBL" id="RKN33865.1"/>
    </source>
</evidence>
<evidence type="ECO:0000256" key="2">
    <source>
        <dbReference type="ARBA" id="ARBA00022448"/>
    </source>
</evidence>
<dbReference type="GO" id="GO:0007155">
    <property type="term" value="P:cell adhesion"/>
    <property type="evidence" value="ECO:0007669"/>
    <property type="project" value="InterPro"/>
</dbReference>
<comment type="similarity">
    <text evidence="5">Belongs to the bacterial solute-binding protein 9 family.</text>
</comment>
<dbReference type="PRINTS" id="PR00690">
    <property type="entry name" value="ADHESNFAMILY"/>
</dbReference>
<dbReference type="PANTHER" id="PTHR42953:SF1">
    <property type="entry name" value="METAL-BINDING PROTEIN HI_0362-RELATED"/>
    <property type="match status" value="1"/>
</dbReference>
<dbReference type="InterPro" id="IPR050492">
    <property type="entry name" value="Bact_metal-bind_prot9"/>
</dbReference>
<organism evidence="6 7">
    <name type="scientific">Micromonospora musae</name>
    <dbReference type="NCBI Taxonomy" id="1894970"/>
    <lineage>
        <taxon>Bacteria</taxon>
        <taxon>Bacillati</taxon>
        <taxon>Actinomycetota</taxon>
        <taxon>Actinomycetes</taxon>
        <taxon>Micromonosporales</taxon>
        <taxon>Micromonosporaceae</taxon>
        <taxon>Micromonospora</taxon>
    </lineage>
</organism>
<dbReference type="NCBIfam" id="NF038134">
    <property type="entry name" value="choice_anch_M"/>
    <property type="match status" value="1"/>
</dbReference>
<evidence type="ECO:0000256" key="1">
    <source>
        <dbReference type="ARBA" id="ARBA00004196"/>
    </source>
</evidence>
<comment type="subcellular location">
    <subcellularLocation>
        <location evidence="1">Cell envelope</location>
    </subcellularLocation>
</comment>
<dbReference type="PRINTS" id="PR00691">
    <property type="entry name" value="ADHESINB"/>
</dbReference>
<dbReference type="InterPro" id="IPR006127">
    <property type="entry name" value="ZnuA-like"/>
</dbReference>
<accession>A0A3A9Y8Q2</accession>
<protein>
    <submittedName>
        <fullName evidence="6">Anchored repeat ABC transporter, substrate-binding protein</fullName>
    </submittedName>
</protein>
<sequence length="559" mass="60869">MFRRRAQGGSGSTSALGPRLQGEKVRTFAARGVHARARRGAQLLLFPVLIALLATGCRAEAPLSAHDERVQIVTTTGILRDLAAHVGGDRVAVTSLVPDGADPHSYEPSLRDIRDVVYADVAFSNYLLLEEQAVIKALDANLRAGVPNISLAEGAVKYAAEIIPLVEDVSLDTIWLGMRVRGTGATHGANRSSDVLLSATAADGPGRMFAYLTESFGNPSFYVDTADGFDPADGYRDDTATLPPDAHTHMSWAFTKPGVYRLTMRARLAVDPEAAPIPMGEQSFTFAVGVDPHSVPGMAGAEVLHSGHADLTVDLDKRRLYLFADTQGSGEANQRVYDPAHTVIEVPNKALLEVPGDRKFRFLGRPGTQVYQLPQAVLGKHVHGEIDPHLWQNVRNAISYVELIRDTLIGVDPQGAATYRANAATYIRELEALDTYVRDTIAQIPPSRRHLVTTHDAFGYLGQAYGIQISGFVTPNPATEPSLADRRRLTETIRNLHIPAVFLEPNLAARSTTLTELADEKGLRVCPIYGDTFDRKVTNYLDMMRFNAESLRDCLTTAK</sequence>
<dbReference type="GO" id="GO:0030001">
    <property type="term" value="P:metal ion transport"/>
    <property type="evidence" value="ECO:0007669"/>
    <property type="project" value="InterPro"/>
</dbReference>
<keyword evidence="4" id="KW-0732">Signal</keyword>
<evidence type="ECO:0000256" key="5">
    <source>
        <dbReference type="RuleBase" id="RU003512"/>
    </source>
</evidence>
<proteinExistence type="inferred from homology"/>
<dbReference type="InterPro" id="IPR022434">
    <property type="entry name" value="ABC_LPXTG_lipo_actinobac"/>
</dbReference>
<name>A0A3A9Y8Q2_9ACTN</name>
<dbReference type="InterPro" id="IPR006129">
    <property type="entry name" value="AdhesinB"/>
</dbReference>
<dbReference type="InterPro" id="IPR022435">
    <property type="entry name" value="Surface-anchored_actinobac"/>
</dbReference>
<dbReference type="Gene3D" id="3.40.50.1980">
    <property type="entry name" value="Nitrogenase molybdenum iron protein domain"/>
    <property type="match status" value="3"/>
</dbReference>
<keyword evidence="3" id="KW-0479">Metal-binding</keyword>
<evidence type="ECO:0000256" key="4">
    <source>
        <dbReference type="ARBA" id="ARBA00022729"/>
    </source>
</evidence>
<evidence type="ECO:0000313" key="7">
    <source>
        <dbReference type="Proteomes" id="UP000275865"/>
    </source>
</evidence>
<dbReference type="Pfam" id="PF01297">
    <property type="entry name" value="ZnuA"/>
    <property type="match status" value="2"/>
</dbReference>
<dbReference type="AlphaFoldDB" id="A0A3A9Y8Q2"/>
<dbReference type="GO" id="GO:0030313">
    <property type="term" value="C:cell envelope"/>
    <property type="evidence" value="ECO:0007669"/>
    <property type="project" value="UniProtKB-SubCell"/>
</dbReference>
<dbReference type="NCBIfam" id="TIGR03769">
    <property type="entry name" value="P_ac_wall_RPT"/>
    <property type="match status" value="1"/>
</dbReference>
<keyword evidence="2 5" id="KW-0813">Transport</keyword>
<dbReference type="GO" id="GO:0046872">
    <property type="term" value="F:metal ion binding"/>
    <property type="evidence" value="ECO:0007669"/>
    <property type="project" value="UniProtKB-KW"/>
</dbReference>
<gene>
    <name evidence="6" type="ORF">D7044_08935</name>
</gene>
<dbReference type="EMBL" id="RAZT01000004">
    <property type="protein sequence ID" value="RKN33865.1"/>
    <property type="molecule type" value="Genomic_DNA"/>
</dbReference>
<dbReference type="NCBIfam" id="TIGR03772">
    <property type="entry name" value="anch_rpt_subst"/>
    <property type="match status" value="1"/>
</dbReference>
<dbReference type="InterPro" id="IPR006128">
    <property type="entry name" value="Lipoprotein_PsaA-like"/>
</dbReference>
<reference evidence="6 7" key="1">
    <citation type="submission" date="2018-09" db="EMBL/GenBank/DDBJ databases">
        <title>Micromonospora sp. nov. MS1-9, isolated from a root of Musa sp.</title>
        <authorList>
            <person name="Kuncharoen N."/>
            <person name="Kudo T."/>
            <person name="Ohkuma M."/>
            <person name="Yuki M."/>
            <person name="Tanasupawat S."/>
        </authorList>
    </citation>
    <scope>NUCLEOTIDE SEQUENCE [LARGE SCALE GENOMIC DNA]</scope>
    <source>
        <strain evidence="6 7">MS1-9</strain>
    </source>
</reference>
<dbReference type="Proteomes" id="UP000275865">
    <property type="component" value="Unassembled WGS sequence"/>
</dbReference>